<feature type="region of interest" description="Disordered" evidence="6">
    <location>
        <begin position="1"/>
        <end position="20"/>
    </location>
</feature>
<dbReference type="GO" id="GO:0016020">
    <property type="term" value="C:membrane"/>
    <property type="evidence" value="ECO:0007669"/>
    <property type="project" value="UniProtKB-SubCell"/>
</dbReference>
<dbReference type="EMBL" id="CP101127">
    <property type="protein sequence ID" value="UTO25972.1"/>
    <property type="molecule type" value="Genomic_DNA"/>
</dbReference>
<evidence type="ECO:0000256" key="5">
    <source>
        <dbReference type="ARBA" id="ARBA00023136"/>
    </source>
</evidence>
<dbReference type="EMBL" id="CP008748">
    <property type="protein sequence ID" value="ASI53644.1"/>
    <property type="molecule type" value="Genomic_DNA"/>
</dbReference>
<dbReference type="Proteomes" id="UP001233782">
    <property type="component" value="Unassembled WGS sequence"/>
</dbReference>
<dbReference type="InterPro" id="IPR023353">
    <property type="entry name" value="LemA-like_dom_sf"/>
</dbReference>
<evidence type="ECO:0000313" key="10">
    <source>
        <dbReference type="EMBL" id="TDU98131.1"/>
    </source>
</evidence>
<dbReference type="AlphaFoldDB" id="A0A063YDW6"/>
<comment type="similarity">
    <text evidence="2">Belongs to the LemA family.</text>
</comment>
<dbReference type="GeneID" id="75104884"/>
<evidence type="ECO:0000313" key="8">
    <source>
        <dbReference type="EMBL" id="ASI53644.1"/>
    </source>
</evidence>
<evidence type="ECO:0000313" key="13">
    <source>
        <dbReference type="Proteomes" id="UP000294882"/>
    </source>
</evidence>
<dbReference type="STRING" id="29559.NPL3_01815"/>
<dbReference type="OrthoDB" id="384498at2"/>
<dbReference type="Pfam" id="PF04011">
    <property type="entry name" value="LemA"/>
    <property type="match status" value="1"/>
</dbReference>
<dbReference type="EMBL" id="SOCH01000002">
    <property type="protein sequence ID" value="TDU98131.1"/>
    <property type="molecule type" value="Genomic_DNA"/>
</dbReference>
<evidence type="ECO:0000256" key="3">
    <source>
        <dbReference type="ARBA" id="ARBA00022692"/>
    </source>
</evidence>
<dbReference type="Proteomes" id="UP000264882">
    <property type="component" value="Chromosome"/>
</dbReference>
<evidence type="ECO:0000256" key="7">
    <source>
        <dbReference type="SAM" id="Phobius"/>
    </source>
</evidence>
<sequence length="218" mass="25293">MLFDTRNEQPKEGFRPNIDNREIPAKANGAQKFGVIFLFIITLGLFGIAYIIRKNEYRRKQSQIIQASATIQAAQKKRTAILQAMLDTVKGYAKHEKDTLTNVTKLRSRIDDANKEKDPTKTAAILDEVRRGINIQLESYPELKSEKLFMQLQTQIVNQEDEIYAAIRIYNQKVSAFNSEIYNFWTVYVCEKLQISNFPYFAPPEEEMKPVSMESLWK</sequence>
<name>A0A063YDW6_9BACT</name>
<evidence type="ECO:0000256" key="2">
    <source>
        <dbReference type="ARBA" id="ARBA00008854"/>
    </source>
</evidence>
<keyword evidence="5 7" id="KW-0472">Membrane</keyword>
<dbReference type="RefSeq" id="WP_036439890.1">
    <property type="nucleotide sequence ID" value="NZ_CP008748.1"/>
</dbReference>
<dbReference type="InterPro" id="IPR007156">
    <property type="entry name" value="MamQ_LemA"/>
</dbReference>
<reference evidence="9" key="4">
    <citation type="submission" date="2023-04" db="EMBL/GenBank/DDBJ databases">
        <title>Genomes of recent Mycoplasma hyosynoviae isolates 2023.</title>
        <authorList>
            <person name="Spergser J."/>
        </authorList>
    </citation>
    <scope>NUCLEOTIDE SEQUENCE</scope>
    <source>
        <strain evidence="9">SN1J23N</strain>
    </source>
</reference>
<reference evidence="11" key="3">
    <citation type="submission" date="2022-07" db="EMBL/GenBank/DDBJ databases">
        <title>Complete genome of Mycoplasma hyosynoviae B1.</title>
        <authorList>
            <person name="Spergser J."/>
        </authorList>
    </citation>
    <scope>NUCLEOTIDE SEQUENCE</scope>
    <source>
        <strain evidence="11">B1</strain>
    </source>
</reference>
<comment type="subcellular location">
    <subcellularLocation>
        <location evidence="1">Membrane</location>
        <topology evidence="1">Single-pass membrane protein</topology>
    </subcellularLocation>
</comment>
<evidence type="ECO:0000256" key="6">
    <source>
        <dbReference type="SAM" id="MobiDB-lite"/>
    </source>
</evidence>
<evidence type="ECO:0000313" key="12">
    <source>
        <dbReference type="Proteomes" id="UP000264882"/>
    </source>
</evidence>
<protein>
    <submittedName>
        <fullName evidence="9">LemA family protein</fullName>
    </submittedName>
    <submittedName>
        <fullName evidence="10">LemA protein</fullName>
    </submittedName>
</protein>
<dbReference type="SUPFAM" id="SSF140478">
    <property type="entry name" value="LemA-like"/>
    <property type="match status" value="1"/>
</dbReference>
<gene>
    <name evidence="10" type="ORF">JN03_0153</name>
    <name evidence="8" type="ORF">MHSN_00170</name>
    <name evidence="11" type="ORF">NMG93_00185</name>
    <name evidence="9" type="ORF">QJ129_00725</name>
</gene>
<keyword evidence="3 7" id="KW-0812">Transmembrane</keyword>
<evidence type="ECO:0000256" key="1">
    <source>
        <dbReference type="ARBA" id="ARBA00004167"/>
    </source>
</evidence>
<keyword evidence="4 7" id="KW-1133">Transmembrane helix</keyword>
<dbReference type="Proteomes" id="UP000294882">
    <property type="component" value="Unassembled WGS sequence"/>
</dbReference>
<reference evidence="8 12" key="1">
    <citation type="submission" date="2014-06" db="EMBL/GenBank/DDBJ databases">
        <title>The Whole Genome Sequence of Mycoplasma hyosynoviae strain ATCC 27095.</title>
        <authorList>
            <person name="Calcutt M.J."/>
            <person name="Foecking M.F."/>
        </authorList>
    </citation>
    <scope>NUCLEOTIDE SEQUENCE [LARGE SCALE GENOMIC DNA]</scope>
    <source>
        <strain evidence="8 12">M60</strain>
    </source>
</reference>
<dbReference type="PANTHER" id="PTHR34478:SF2">
    <property type="entry name" value="MEMBRANE PROTEIN"/>
    <property type="match status" value="1"/>
</dbReference>
<accession>A0A063YDW6</accession>
<dbReference type="KEGG" id="mhyv:MHSN_00170"/>
<proteinExistence type="inferred from homology"/>
<organism evidence="10 13">
    <name type="scientific">Metamycoplasma hyosynoviae</name>
    <dbReference type="NCBI Taxonomy" id="29559"/>
    <lineage>
        <taxon>Bacteria</taxon>
        <taxon>Bacillati</taxon>
        <taxon>Mycoplasmatota</taxon>
        <taxon>Mycoplasmoidales</taxon>
        <taxon>Metamycoplasmataceae</taxon>
        <taxon>Metamycoplasma</taxon>
    </lineage>
</organism>
<dbReference type="PANTHER" id="PTHR34478">
    <property type="entry name" value="PROTEIN LEMA"/>
    <property type="match status" value="1"/>
</dbReference>
<dbReference type="Gene3D" id="1.20.1440.20">
    <property type="entry name" value="LemA-like domain"/>
    <property type="match status" value="1"/>
</dbReference>
<evidence type="ECO:0000313" key="9">
    <source>
        <dbReference type="EMBL" id="MDI3047785.1"/>
    </source>
</evidence>
<dbReference type="Proteomes" id="UP001059349">
    <property type="component" value="Chromosome"/>
</dbReference>
<reference evidence="10 13" key="2">
    <citation type="submission" date="2019-03" db="EMBL/GenBank/DDBJ databases">
        <title>Genomic Encyclopedia of Archaeal and Bacterial Type Strains, Phase II (KMG-II): from individual species to whole genera.</title>
        <authorList>
            <person name="Goeker M."/>
        </authorList>
    </citation>
    <scope>NUCLEOTIDE SEQUENCE [LARGE SCALE GENOMIC DNA]</scope>
    <source>
        <strain evidence="10 13">ATCC 25591</strain>
    </source>
</reference>
<keyword evidence="12" id="KW-1185">Reference proteome</keyword>
<evidence type="ECO:0000313" key="11">
    <source>
        <dbReference type="EMBL" id="UTO25972.1"/>
    </source>
</evidence>
<evidence type="ECO:0000256" key="4">
    <source>
        <dbReference type="ARBA" id="ARBA00022989"/>
    </source>
</evidence>
<dbReference type="EMBL" id="JASBCP010000001">
    <property type="protein sequence ID" value="MDI3047785.1"/>
    <property type="molecule type" value="Genomic_DNA"/>
</dbReference>
<feature type="transmembrane region" description="Helical" evidence="7">
    <location>
        <begin position="33"/>
        <end position="52"/>
    </location>
</feature>